<keyword evidence="2" id="KW-1185">Reference proteome</keyword>
<comment type="caution">
    <text evidence="1">The sequence shown here is derived from an EMBL/GenBank/DDBJ whole genome shotgun (WGS) entry which is preliminary data.</text>
</comment>
<dbReference type="EMBL" id="JANKHH010000003">
    <property type="protein sequence ID" value="MCR2833435.1"/>
    <property type="molecule type" value="Genomic_DNA"/>
</dbReference>
<protein>
    <submittedName>
        <fullName evidence="1">Uncharacterized protein</fullName>
    </submittedName>
</protein>
<proteinExistence type="predicted"/>
<gene>
    <name evidence="1" type="ORF">NSO95_05725</name>
</gene>
<dbReference type="RefSeq" id="WP_257595202.1">
    <property type="nucleotide sequence ID" value="NZ_JANKHH010000003.1"/>
</dbReference>
<evidence type="ECO:0000313" key="2">
    <source>
        <dbReference type="Proteomes" id="UP001206067"/>
    </source>
</evidence>
<name>A0ABT1XP46_9SPHN</name>
<reference evidence="1 2" key="1">
    <citation type="submission" date="2022-08" db="EMBL/GenBank/DDBJ databases">
        <title>Polyphasic taxonomy analysis of Qipengyuania sp.RS5-5.</title>
        <authorList>
            <person name="Xamxidin M."/>
            <person name="Wu M."/>
        </authorList>
    </citation>
    <scope>NUCLEOTIDE SEQUENCE [LARGE SCALE GENOMIC DNA]</scope>
    <source>
        <strain evidence="1 2">RS5-5</strain>
    </source>
</reference>
<dbReference type="Proteomes" id="UP001206067">
    <property type="component" value="Unassembled WGS sequence"/>
</dbReference>
<dbReference type="PROSITE" id="PS51257">
    <property type="entry name" value="PROKAR_LIPOPROTEIN"/>
    <property type="match status" value="1"/>
</dbReference>
<evidence type="ECO:0000313" key="1">
    <source>
        <dbReference type="EMBL" id="MCR2833435.1"/>
    </source>
</evidence>
<accession>A0ABT1XP46</accession>
<organism evidence="1 2">
    <name type="scientific">Parerythrobacter lacustris</name>
    <dbReference type="NCBI Taxonomy" id="2969984"/>
    <lineage>
        <taxon>Bacteria</taxon>
        <taxon>Pseudomonadati</taxon>
        <taxon>Pseudomonadota</taxon>
        <taxon>Alphaproteobacteria</taxon>
        <taxon>Sphingomonadales</taxon>
        <taxon>Erythrobacteraceae</taxon>
        <taxon>Parerythrobacter</taxon>
    </lineage>
</organism>
<sequence length="167" mass="18686">MSLLRASLALVAILTVAGCNEREEPALQAVDPAELELTGDWRDYFGVMSDALEVDTAQGERVFQCAKAVDAEKLLAPLWPIWERQHASLPKPLPPEFDAYYHVTQPMYDAILSQECEPFEGKLSATGVLATSAAREPDRYRNAERWIAFTAMGFDETYFVKQNVTVD</sequence>